<dbReference type="EMBL" id="JAMZEB010000002">
    <property type="protein sequence ID" value="MCP2359770.1"/>
    <property type="molecule type" value="Genomic_DNA"/>
</dbReference>
<gene>
    <name evidence="2" type="ORF">HD597_006790</name>
</gene>
<name>A0A9X2K4V8_9ACTN</name>
<comment type="caution">
    <text evidence="2">The sequence shown here is derived from an EMBL/GenBank/DDBJ whole genome shotgun (WGS) entry which is preliminary data.</text>
</comment>
<feature type="compositionally biased region" description="Pro residues" evidence="1">
    <location>
        <begin position="53"/>
        <end position="62"/>
    </location>
</feature>
<evidence type="ECO:0000256" key="1">
    <source>
        <dbReference type="SAM" id="MobiDB-lite"/>
    </source>
</evidence>
<proteinExistence type="predicted"/>
<accession>A0A9X2K4V8</accession>
<feature type="region of interest" description="Disordered" evidence="1">
    <location>
        <begin position="52"/>
        <end position="86"/>
    </location>
</feature>
<reference evidence="2" key="1">
    <citation type="submission" date="2022-06" db="EMBL/GenBank/DDBJ databases">
        <title>Sequencing the genomes of 1000 actinobacteria strains.</title>
        <authorList>
            <person name="Klenk H.-P."/>
        </authorList>
    </citation>
    <scope>NUCLEOTIDE SEQUENCE</scope>
    <source>
        <strain evidence="2">DSM 46694</strain>
    </source>
</reference>
<organism evidence="2 3">
    <name type="scientific">Nonomuraea thailandensis</name>
    <dbReference type="NCBI Taxonomy" id="1188745"/>
    <lineage>
        <taxon>Bacteria</taxon>
        <taxon>Bacillati</taxon>
        <taxon>Actinomycetota</taxon>
        <taxon>Actinomycetes</taxon>
        <taxon>Streptosporangiales</taxon>
        <taxon>Streptosporangiaceae</taxon>
        <taxon>Nonomuraea</taxon>
    </lineage>
</organism>
<protein>
    <submittedName>
        <fullName evidence="2">Uncharacterized protein</fullName>
    </submittedName>
</protein>
<dbReference type="RefSeq" id="WP_253747187.1">
    <property type="nucleotide sequence ID" value="NZ_BAABKA010000035.1"/>
</dbReference>
<dbReference type="AlphaFoldDB" id="A0A9X2K4V8"/>
<dbReference type="Proteomes" id="UP001139648">
    <property type="component" value="Unassembled WGS sequence"/>
</dbReference>
<keyword evidence="3" id="KW-1185">Reference proteome</keyword>
<evidence type="ECO:0000313" key="2">
    <source>
        <dbReference type="EMBL" id="MCP2359770.1"/>
    </source>
</evidence>
<sequence>MLTKAAERAMEALTQRIYDRDRTDPEERDSTTDFAFEFIVWLRANGWDHIPPAVKPAPPAPPSGLHGPAIARQALAQIGRGDGDGR</sequence>
<evidence type="ECO:0000313" key="3">
    <source>
        <dbReference type="Proteomes" id="UP001139648"/>
    </source>
</evidence>